<reference evidence="1" key="1">
    <citation type="submission" date="2022-06" db="EMBL/GenBank/DDBJ databases">
        <title>WGS of actinobacteria.</title>
        <authorList>
            <person name="Thawai C."/>
        </authorList>
    </citation>
    <scope>NUCLEOTIDE SEQUENCE</scope>
    <source>
        <strain evidence="1">DSM 42010</strain>
    </source>
</reference>
<comment type="caution">
    <text evidence="1">The sequence shown here is derived from an EMBL/GenBank/DDBJ whole genome shotgun (WGS) entry which is preliminary data.</text>
</comment>
<name>A0A9X2M592_STRMQ</name>
<gene>
    <name evidence="1" type="ORF">NQU54_44865</name>
</gene>
<dbReference type="Gene3D" id="3.10.129.10">
    <property type="entry name" value="Hotdog Thioesterase"/>
    <property type="match status" value="2"/>
</dbReference>
<accession>A0A9X2M592</accession>
<organism evidence="1 2">
    <name type="scientific">Streptomyces malaysiensis subsp. samsunensis</name>
    <dbReference type="NCBI Taxonomy" id="459658"/>
    <lineage>
        <taxon>Bacteria</taxon>
        <taxon>Bacillati</taxon>
        <taxon>Actinomycetota</taxon>
        <taxon>Actinomycetes</taxon>
        <taxon>Kitasatosporales</taxon>
        <taxon>Streptomycetaceae</taxon>
        <taxon>Streptomyces</taxon>
        <taxon>Streptomyces violaceusniger group</taxon>
    </lineage>
</organism>
<dbReference type="PANTHER" id="PTHR28152">
    <property type="entry name" value="HYDROXYACYL-THIOESTER DEHYDRATASE TYPE 2, MITOCHONDRIAL"/>
    <property type="match status" value="1"/>
</dbReference>
<dbReference type="SUPFAM" id="SSF54637">
    <property type="entry name" value="Thioesterase/thiol ester dehydrase-isomerase"/>
    <property type="match status" value="1"/>
</dbReference>
<evidence type="ECO:0000313" key="2">
    <source>
        <dbReference type="Proteomes" id="UP001142400"/>
    </source>
</evidence>
<dbReference type="Proteomes" id="UP001142400">
    <property type="component" value="Unassembled WGS sequence"/>
</dbReference>
<dbReference type="AlphaFoldDB" id="A0A9X2M592"/>
<dbReference type="PANTHER" id="PTHR28152:SF1">
    <property type="entry name" value="HYDROXYACYL-THIOESTER DEHYDRATASE TYPE 2, MITOCHONDRIAL"/>
    <property type="match status" value="1"/>
</dbReference>
<protein>
    <submittedName>
        <fullName evidence="1">Mesaconyl-C4 CoA hydratase</fullName>
    </submittedName>
</protein>
<dbReference type="RefSeq" id="WP_257636056.1">
    <property type="nucleotide sequence ID" value="NZ_JANIIC010000098.1"/>
</dbReference>
<dbReference type="GO" id="GO:0019171">
    <property type="term" value="F:(3R)-hydroxyacyl-[acyl-carrier-protein] dehydratase activity"/>
    <property type="evidence" value="ECO:0007669"/>
    <property type="project" value="TreeGrafter"/>
</dbReference>
<evidence type="ECO:0000313" key="1">
    <source>
        <dbReference type="EMBL" id="MCQ8835966.1"/>
    </source>
</evidence>
<sequence length="280" mass="30864">MSEHPTHIERREVLRPEPALALTRLLEVGEPDFDRDGLPLLWHWLYLLERPAQADLGTDGHPVSGVIPAPPEPGRRRMWAGGRATSLAPLRLGVLTTRRTEIVSSTDKDGRSGRLTFVVVRHTIEQDDSPVVVEEQDIVYRDAVAPGAPAPVEQVEDIGLEPGEWRLPIDPALLFRFSALTYNAHRIHYDRDYAREVEGYAGLVTHGPLQAIAMAEAARERGADRRVSIDYRLVSPLLDHQGLVVSAIADGASWRTGARDLSGRATARGRVTRGGLVQPS</sequence>
<dbReference type="EMBL" id="JANIIC010000098">
    <property type="protein sequence ID" value="MCQ8835966.1"/>
    <property type="molecule type" value="Genomic_DNA"/>
</dbReference>
<dbReference type="InterPro" id="IPR052741">
    <property type="entry name" value="Mitochondrial_HTD2"/>
</dbReference>
<dbReference type="InterPro" id="IPR029069">
    <property type="entry name" value="HotDog_dom_sf"/>
</dbReference>
<keyword evidence="2" id="KW-1185">Reference proteome</keyword>
<proteinExistence type="predicted"/>